<dbReference type="RefSeq" id="WP_146354530.1">
    <property type="nucleotide sequence ID" value="NZ_VOBR01000015.1"/>
</dbReference>
<keyword evidence="1" id="KW-0732">Signal</keyword>
<gene>
    <name evidence="2" type="ORF">FKR81_23815</name>
</gene>
<feature type="chain" id="PRO_5021913616" description="Extracellular repeat, HAF family" evidence="1">
    <location>
        <begin position="27"/>
        <end position="339"/>
    </location>
</feature>
<evidence type="ECO:0008006" key="4">
    <source>
        <dbReference type="Google" id="ProtNLM"/>
    </source>
</evidence>
<comment type="caution">
    <text evidence="2">The sequence shown here is derived from an EMBL/GenBank/DDBJ whole genome shotgun (WGS) entry which is preliminary data.</text>
</comment>
<accession>A0A563EQ93</accession>
<keyword evidence="3" id="KW-1185">Reference proteome</keyword>
<sequence length="339" mass="34191">MNTSAKLGATVALGILAVLAPVPASAEPAISKLPVPPGSSQSLANDINDHGVIVGSALYGNASHALRWNTDGTVTELGAVPDAPNSSATAVNADGVAVGSAGNHAVRWAPDGSATRLPIPNGTKYCRALDINVHGLVVGRCGDQSNGLMTGRAVLWSANDQVTDLGTLPGDVAAYATGINDQSVVVGASVRNSLPRPARWSLFGMVTALALPEGGTSGEALGINNSGGIVGDVRITAPSRPSVDVAVRWTADGAATRLGGFSEGFRSGARGINSAGTTVGDATHEKDRQRHAARWKLGPAEDIGTLPDTPRGSVTSASAVNDSGVIVGTSGSWAVRWTS</sequence>
<organism evidence="2 3">
    <name type="scientific">Lentzea tibetensis</name>
    <dbReference type="NCBI Taxonomy" id="2591470"/>
    <lineage>
        <taxon>Bacteria</taxon>
        <taxon>Bacillati</taxon>
        <taxon>Actinomycetota</taxon>
        <taxon>Actinomycetes</taxon>
        <taxon>Pseudonocardiales</taxon>
        <taxon>Pseudonocardiaceae</taxon>
        <taxon>Lentzea</taxon>
    </lineage>
</organism>
<proteinExistence type="predicted"/>
<protein>
    <recommendedName>
        <fullName evidence="4">Extracellular repeat, HAF family</fullName>
    </recommendedName>
</protein>
<evidence type="ECO:0000313" key="3">
    <source>
        <dbReference type="Proteomes" id="UP000316639"/>
    </source>
</evidence>
<evidence type="ECO:0000256" key="1">
    <source>
        <dbReference type="SAM" id="SignalP"/>
    </source>
</evidence>
<dbReference type="EMBL" id="VOBR01000015">
    <property type="protein sequence ID" value="TWP49566.1"/>
    <property type="molecule type" value="Genomic_DNA"/>
</dbReference>
<dbReference type="AlphaFoldDB" id="A0A563EQ93"/>
<dbReference type="OrthoDB" id="4310309at2"/>
<dbReference type="Proteomes" id="UP000316639">
    <property type="component" value="Unassembled WGS sequence"/>
</dbReference>
<feature type="signal peptide" evidence="1">
    <location>
        <begin position="1"/>
        <end position="26"/>
    </location>
</feature>
<evidence type="ECO:0000313" key="2">
    <source>
        <dbReference type="EMBL" id="TWP49566.1"/>
    </source>
</evidence>
<reference evidence="2 3" key="1">
    <citation type="submission" date="2019-07" db="EMBL/GenBank/DDBJ databases">
        <title>Lentzea xizangensis sp. nov., isolated from Qinghai-Tibetan Plateau Soils.</title>
        <authorList>
            <person name="Huang J."/>
        </authorList>
    </citation>
    <scope>NUCLEOTIDE SEQUENCE [LARGE SCALE GENOMIC DNA]</scope>
    <source>
        <strain evidence="2 3">FXJ1.1311</strain>
    </source>
</reference>
<name>A0A563EQ93_9PSEU</name>